<dbReference type="VEuPathDB" id="FungiDB:SJAG_01432"/>
<dbReference type="Proteomes" id="UP000001744">
    <property type="component" value="Unassembled WGS sequence"/>
</dbReference>
<organism evidence="7 9">
    <name type="scientific">Schizosaccharomyces japonicus (strain yFS275 / FY16936)</name>
    <name type="common">Fission yeast</name>
    <dbReference type="NCBI Taxonomy" id="402676"/>
    <lineage>
        <taxon>Eukaryota</taxon>
        <taxon>Fungi</taxon>
        <taxon>Dikarya</taxon>
        <taxon>Ascomycota</taxon>
        <taxon>Taphrinomycotina</taxon>
        <taxon>Schizosaccharomycetes</taxon>
        <taxon>Schizosaccharomycetales</taxon>
        <taxon>Schizosaccharomycetaceae</taxon>
        <taxon>Schizosaccharomyces</taxon>
    </lineage>
</organism>
<dbReference type="PANTHER" id="PTHR10996:SF257">
    <property type="entry name" value="GLYOXYLATE REDUCTASE 1"/>
    <property type="match status" value="1"/>
</dbReference>
<dbReference type="Pfam" id="PF02826">
    <property type="entry name" value="2-Hacid_dh_C"/>
    <property type="match status" value="1"/>
</dbReference>
<keyword evidence="2 4" id="KW-0560">Oxidoreductase</keyword>
<dbReference type="CDD" id="cd12168">
    <property type="entry name" value="Mand_dh_like"/>
    <property type="match status" value="1"/>
</dbReference>
<dbReference type="PROSITE" id="PS00671">
    <property type="entry name" value="D_2_HYDROXYACID_DH_3"/>
    <property type="match status" value="1"/>
</dbReference>
<dbReference type="OrthoDB" id="9991913at2759"/>
<dbReference type="InterPro" id="IPR006140">
    <property type="entry name" value="D-isomer_DH_NAD-bd"/>
</dbReference>
<dbReference type="JaponicusDB" id="SJAG_01432">
    <property type="gene designation" value="gor1"/>
</dbReference>
<dbReference type="AlphaFoldDB" id="B6JXX0"/>
<dbReference type="SUPFAM" id="SSF52283">
    <property type="entry name" value="Formate/glycerate dehydrogenase catalytic domain-like"/>
    <property type="match status" value="1"/>
</dbReference>
<dbReference type="InterPro" id="IPR006139">
    <property type="entry name" value="D-isomer_2_OHA_DH_cat_dom"/>
</dbReference>
<dbReference type="OMA" id="PHIAWAY"/>
<dbReference type="PROSITE" id="PS00670">
    <property type="entry name" value="D_2_HYDROXYACID_DH_2"/>
    <property type="match status" value="1"/>
</dbReference>
<evidence type="ECO:0000313" key="7">
    <source>
        <dbReference type="EMBL" id="EEB06388.1"/>
    </source>
</evidence>
<dbReference type="InterPro" id="IPR029753">
    <property type="entry name" value="D-isomer_DH_CS"/>
</dbReference>
<dbReference type="InterPro" id="IPR029752">
    <property type="entry name" value="D-isomer_DH_CS1"/>
</dbReference>
<dbReference type="Pfam" id="PF00389">
    <property type="entry name" value="2-Hacid_dh"/>
    <property type="match status" value="1"/>
</dbReference>
<evidence type="ECO:0000259" key="5">
    <source>
        <dbReference type="Pfam" id="PF00389"/>
    </source>
</evidence>
<dbReference type="RefSeq" id="XP_002172681.1">
    <property type="nucleotide sequence ID" value="XM_002172645.2"/>
</dbReference>
<evidence type="ECO:0000256" key="3">
    <source>
        <dbReference type="ARBA" id="ARBA00023027"/>
    </source>
</evidence>
<dbReference type="HOGENOM" id="CLU_019796_1_2_1"/>
<reference evidence="7 9" key="1">
    <citation type="journal article" date="2011" name="Science">
        <title>Comparative functional genomics of the fission yeasts.</title>
        <authorList>
            <person name="Rhind N."/>
            <person name="Chen Z."/>
            <person name="Yassour M."/>
            <person name="Thompson D.A."/>
            <person name="Haas B.J."/>
            <person name="Habib N."/>
            <person name="Wapinski I."/>
            <person name="Roy S."/>
            <person name="Lin M.F."/>
            <person name="Heiman D.I."/>
            <person name="Young S.K."/>
            <person name="Furuya K."/>
            <person name="Guo Y."/>
            <person name="Pidoux A."/>
            <person name="Chen H.M."/>
            <person name="Robbertse B."/>
            <person name="Goldberg J.M."/>
            <person name="Aoki K."/>
            <person name="Bayne E.H."/>
            <person name="Berlin A.M."/>
            <person name="Desjardins C.A."/>
            <person name="Dobbs E."/>
            <person name="Dukaj L."/>
            <person name="Fan L."/>
            <person name="FitzGerald M.G."/>
            <person name="French C."/>
            <person name="Gujja S."/>
            <person name="Hansen K."/>
            <person name="Keifenheim D."/>
            <person name="Levin J.Z."/>
            <person name="Mosher R.A."/>
            <person name="Mueller C.A."/>
            <person name="Pfiffner J."/>
            <person name="Priest M."/>
            <person name="Russ C."/>
            <person name="Smialowska A."/>
            <person name="Swoboda P."/>
            <person name="Sykes S.M."/>
            <person name="Vaughn M."/>
            <person name="Vengrova S."/>
            <person name="Yoder R."/>
            <person name="Zeng Q."/>
            <person name="Allshire R."/>
            <person name="Baulcombe D."/>
            <person name="Birren B.W."/>
            <person name="Brown W."/>
            <person name="Ekwall K."/>
            <person name="Kellis M."/>
            <person name="Leatherwood J."/>
            <person name="Levin H."/>
            <person name="Margalit H."/>
            <person name="Martienssen R."/>
            <person name="Nieduszynski C.A."/>
            <person name="Spatafora J.W."/>
            <person name="Friedman N."/>
            <person name="Dalgaard J.Z."/>
            <person name="Baumann P."/>
            <person name="Niki H."/>
            <person name="Regev A."/>
            <person name="Nusbaum C."/>
        </authorList>
    </citation>
    <scope>NUCLEOTIDE SEQUENCE [LARGE SCALE GENOMIC DNA]</scope>
    <source>
        <strain evidence="9">yFS275 / FY16936</strain>
    </source>
</reference>
<sequence length="331" mass="36615">MSKPAILLCGSIVHSHEMWSSLSSIATLKIHDSGSRLEFVQKCKSGEFNDVKVIVRTAPSVLLTGRFDEELVAQLPPSVKFICHLGAGYDQVDIPPCTKRGIRVSNVPQAVDDSTADTALFLMLGALRRFNRGLFALRRNEWRGADVTVGHDPQGKTLGILGMGGIGRVLARRARSFDMKIIYHNRKQLPPSEAADAEYVSFDELLARSDVLSLNLPLNPHTHHIIGEEQFKKMKKGVVIVNTARGAVMDEDALVKALDDGTVFSAGLDVFEHEPKIHPGLMNNEHVMLLPHLGTNSIETQRKMEELWLNNGKNALLCNKLLTPVIEQKHL</sequence>
<dbReference type="GO" id="GO:0005829">
    <property type="term" value="C:cytosol"/>
    <property type="evidence" value="ECO:0000318"/>
    <property type="project" value="GO_Central"/>
</dbReference>
<dbReference type="STRING" id="402676.B6JXX0"/>
<dbReference type="SUPFAM" id="SSF51735">
    <property type="entry name" value="NAD(P)-binding Rossmann-fold domains"/>
    <property type="match status" value="1"/>
</dbReference>
<evidence type="ECO:0000256" key="2">
    <source>
        <dbReference type="ARBA" id="ARBA00023002"/>
    </source>
</evidence>
<dbReference type="InterPro" id="IPR050223">
    <property type="entry name" value="D-isomer_2-hydroxyacid_DH"/>
</dbReference>
<dbReference type="PANTHER" id="PTHR10996">
    <property type="entry name" value="2-HYDROXYACID DEHYDROGENASE-RELATED"/>
    <property type="match status" value="1"/>
</dbReference>
<dbReference type="FunFam" id="3.40.50.720:FF:000282">
    <property type="entry name" value="Glyoxylate reductase protein"/>
    <property type="match status" value="1"/>
</dbReference>
<dbReference type="PROSITE" id="PS00065">
    <property type="entry name" value="D_2_HYDROXYACID_DH_1"/>
    <property type="match status" value="1"/>
</dbReference>
<dbReference type="eggNOG" id="KOG0069">
    <property type="taxonomic scope" value="Eukaryota"/>
</dbReference>
<accession>B6JXX0</accession>
<gene>
    <name evidence="8" type="primary">gor1</name>
    <name evidence="7" type="ORF">SJAG_01432</name>
</gene>
<evidence type="ECO:0000256" key="1">
    <source>
        <dbReference type="ARBA" id="ARBA00005854"/>
    </source>
</evidence>
<keyword evidence="3" id="KW-0520">NAD</keyword>
<protein>
    <submittedName>
        <fullName evidence="7">Hydroxyacid dehydrogenase</fullName>
    </submittedName>
</protein>
<comment type="similarity">
    <text evidence="1 4">Belongs to the D-isomer specific 2-hydroxyacid dehydrogenase family.</text>
</comment>
<evidence type="ECO:0000313" key="8">
    <source>
        <dbReference type="JaponicusDB" id="SJAG_01432"/>
    </source>
</evidence>
<dbReference type="GeneID" id="7051387"/>
<dbReference type="GO" id="GO:0016618">
    <property type="term" value="F:hydroxypyruvate reductase [NAD(P)H] activity"/>
    <property type="evidence" value="ECO:0000318"/>
    <property type="project" value="GO_Central"/>
</dbReference>
<feature type="domain" description="D-isomer specific 2-hydroxyacid dehydrogenase catalytic" evidence="5">
    <location>
        <begin position="20"/>
        <end position="317"/>
    </location>
</feature>
<keyword evidence="9" id="KW-1185">Reference proteome</keyword>
<name>B6JXX0_SCHJY</name>
<dbReference type="InterPro" id="IPR036291">
    <property type="entry name" value="NAD(P)-bd_dom_sf"/>
</dbReference>
<evidence type="ECO:0000313" key="9">
    <source>
        <dbReference type="Proteomes" id="UP000001744"/>
    </source>
</evidence>
<dbReference type="GO" id="GO:0030267">
    <property type="term" value="F:glyoxylate reductase (NADPH) activity"/>
    <property type="evidence" value="ECO:0000318"/>
    <property type="project" value="GO_Central"/>
</dbReference>
<dbReference type="EMBL" id="KE651168">
    <property type="protein sequence ID" value="EEB06388.1"/>
    <property type="molecule type" value="Genomic_DNA"/>
</dbReference>
<evidence type="ECO:0000259" key="6">
    <source>
        <dbReference type="Pfam" id="PF02826"/>
    </source>
</evidence>
<evidence type="ECO:0000256" key="4">
    <source>
        <dbReference type="RuleBase" id="RU003719"/>
    </source>
</evidence>
<dbReference type="GO" id="GO:0051287">
    <property type="term" value="F:NAD binding"/>
    <property type="evidence" value="ECO:0007669"/>
    <property type="project" value="InterPro"/>
</dbReference>
<proteinExistence type="inferred from homology"/>
<dbReference type="Gene3D" id="3.40.50.720">
    <property type="entry name" value="NAD(P)-binding Rossmann-like Domain"/>
    <property type="match status" value="2"/>
</dbReference>
<feature type="domain" description="D-isomer specific 2-hydroxyacid dehydrogenase NAD-binding" evidence="6">
    <location>
        <begin position="121"/>
        <end position="294"/>
    </location>
</feature>